<accession>A0A6J4NX41</accession>
<organism evidence="1">
    <name type="scientific">uncultured Chloroflexia bacterium</name>
    <dbReference type="NCBI Taxonomy" id="1672391"/>
    <lineage>
        <taxon>Bacteria</taxon>
        <taxon>Bacillati</taxon>
        <taxon>Chloroflexota</taxon>
        <taxon>Chloroflexia</taxon>
        <taxon>environmental samples</taxon>
    </lineage>
</organism>
<feature type="non-terminal residue" evidence="1">
    <location>
        <position position="1"/>
    </location>
</feature>
<evidence type="ECO:0000313" key="1">
    <source>
        <dbReference type="EMBL" id="CAA9394342.1"/>
    </source>
</evidence>
<name>A0A6J4NX41_9CHLR</name>
<gene>
    <name evidence="1" type="ORF">AVDCRST_MAG93-9890</name>
</gene>
<sequence>VAPTQRTDLIRRYNEMALDYELPTLPSAGAPARRMRDV</sequence>
<proteinExistence type="predicted"/>
<feature type="non-terminal residue" evidence="1">
    <location>
        <position position="38"/>
    </location>
</feature>
<protein>
    <submittedName>
        <fullName evidence="1">Uncharacterized protein</fullName>
    </submittedName>
</protein>
<reference evidence="1" key="1">
    <citation type="submission" date="2020-02" db="EMBL/GenBank/DDBJ databases">
        <authorList>
            <person name="Meier V. D."/>
        </authorList>
    </citation>
    <scope>NUCLEOTIDE SEQUENCE</scope>
    <source>
        <strain evidence="1">AVDCRST_MAG93</strain>
    </source>
</reference>
<dbReference type="EMBL" id="CADCTR010003320">
    <property type="protein sequence ID" value="CAA9394342.1"/>
    <property type="molecule type" value="Genomic_DNA"/>
</dbReference>
<dbReference type="AlphaFoldDB" id="A0A6J4NX41"/>